<evidence type="ECO:0000313" key="3">
    <source>
        <dbReference type="Proteomes" id="UP001215827"/>
    </source>
</evidence>
<sequence>MSPRITAVAALAVPVLAGIAYLWFYGAPASYPVINAVALAIGMAAILLPPLAIGSRARRTIIVVLLLLLFVPLATGPHLNGIARWLPLGPFQLHAGTLVLPSLAVLAARETDYAPPILLAALLAAFAQPDAATGFAVMFTAVGLYNATRDWRLVPVAGVAFLATLIAGFRGELPAQPFVERLLMRLALEAPLIALALLAALLAGFFMTAHSLSAPKAERHALAGALFGFSLAALLSNYPSVLIGYGAAPIIGFGAALALARQTPSG</sequence>
<feature type="transmembrane region" description="Helical" evidence="1">
    <location>
        <begin position="242"/>
        <end position="260"/>
    </location>
</feature>
<evidence type="ECO:0008006" key="4">
    <source>
        <dbReference type="Google" id="ProtNLM"/>
    </source>
</evidence>
<reference evidence="2 3" key="1">
    <citation type="submission" date="2023-03" db="EMBL/GenBank/DDBJ databases">
        <title>Altererythrobacter sp. CAU 1644 isolated from sand.</title>
        <authorList>
            <person name="Kim W."/>
        </authorList>
    </citation>
    <scope>NUCLEOTIDE SEQUENCE [LARGE SCALE GENOMIC DNA]</scope>
    <source>
        <strain evidence="2 3">CAU 1644</strain>
    </source>
</reference>
<name>A0ABY8FRF5_9SPHN</name>
<gene>
    <name evidence="2" type="ORF">P7228_11840</name>
</gene>
<evidence type="ECO:0000256" key="1">
    <source>
        <dbReference type="SAM" id="Phobius"/>
    </source>
</evidence>
<accession>A0ABY8FRF5</accession>
<feature type="transmembrane region" description="Helical" evidence="1">
    <location>
        <begin position="60"/>
        <end position="79"/>
    </location>
</feature>
<keyword evidence="1" id="KW-0812">Transmembrane</keyword>
<dbReference type="RefSeq" id="WP_278015446.1">
    <property type="nucleotide sequence ID" value="NZ_CP121106.1"/>
</dbReference>
<feature type="transmembrane region" description="Helical" evidence="1">
    <location>
        <begin position="120"/>
        <end position="145"/>
    </location>
</feature>
<feature type="transmembrane region" description="Helical" evidence="1">
    <location>
        <begin position="33"/>
        <end position="53"/>
    </location>
</feature>
<keyword evidence="1" id="KW-1133">Transmembrane helix</keyword>
<feature type="transmembrane region" description="Helical" evidence="1">
    <location>
        <begin position="151"/>
        <end position="170"/>
    </location>
</feature>
<dbReference type="EMBL" id="CP121106">
    <property type="protein sequence ID" value="WFL76685.1"/>
    <property type="molecule type" value="Genomic_DNA"/>
</dbReference>
<organism evidence="2 3">
    <name type="scientific">Altererythrobacter arenosus</name>
    <dbReference type="NCBI Taxonomy" id="3032592"/>
    <lineage>
        <taxon>Bacteria</taxon>
        <taxon>Pseudomonadati</taxon>
        <taxon>Pseudomonadota</taxon>
        <taxon>Alphaproteobacteria</taxon>
        <taxon>Sphingomonadales</taxon>
        <taxon>Erythrobacteraceae</taxon>
        <taxon>Altererythrobacter</taxon>
    </lineage>
</organism>
<keyword evidence="1" id="KW-0472">Membrane</keyword>
<feature type="transmembrane region" description="Helical" evidence="1">
    <location>
        <begin position="182"/>
        <end position="207"/>
    </location>
</feature>
<protein>
    <recommendedName>
        <fullName evidence="4">FtsW/RodA/SpoVE family cell cycle protein</fullName>
    </recommendedName>
</protein>
<keyword evidence="3" id="KW-1185">Reference proteome</keyword>
<evidence type="ECO:0000313" key="2">
    <source>
        <dbReference type="EMBL" id="WFL76685.1"/>
    </source>
</evidence>
<feature type="transmembrane region" description="Helical" evidence="1">
    <location>
        <begin position="91"/>
        <end position="108"/>
    </location>
</feature>
<dbReference type="Proteomes" id="UP001215827">
    <property type="component" value="Chromosome"/>
</dbReference>
<proteinExistence type="predicted"/>